<proteinExistence type="inferred from homology"/>
<dbReference type="PANTHER" id="PTHR33643">
    <property type="entry name" value="UREASE ACCESSORY PROTEIN D"/>
    <property type="match status" value="1"/>
</dbReference>
<dbReference type="GO" id="GO:0005737">
    <property type="term" value="C:cytoplasm"/>
    <property type="evidence" value="ECO:0007669"/>
    <property type="project" value="UniProtKB-SubCell"/>
</dbReference>
<comment type="similarity">
    <text evidence="1 3">Belongs to the UreD family.</text>
</comment>
<comment type="subcellular location">
    <subcellularLocation>
        <location evidence="3">Cytoplasm</location>
    </subcellularLocation>
</comment>
<keyword evidence="3" id="KW-0963">Cytoplasm</keyword>
<sequence>MNSIVNVAEETIKRARYSAGPSNWCAELELSFARSAGKTRLMRRRHLGPLVVQQAFHPEKDGTCHVYVLHPPGGLAGGDRLDMDFHVDDEAQAVLTTPGATKFYRSDRHTSIQSVRIKVGAGATCEYLPQESIVFDGAEAHIRNDVSLASDGTYVGWDFICLGRPAANERFETGRFVQRTEIRRDGRPIWIERVDLAGGSPLLRAPFALGGHTTWATMIYAGRIVEDAADRVRDAVGDHGEGLFSVSQMEQVVVCRYLGPHAAEGKHLFHKAWDALRTLMQGKAACAPRIWAT</sequence>
<organism evidence="4">
    <name type="scientific">Aureimonas altamirensis</name>
    <dbReference type="NCBI Taxonomy" id="370622"/>
    <lineage>
        <taxon>Bacteria</taxon>
        <taxon>Pseudomonadati</taxon>
        <taxon>Pseudomonadota</taxon>
        <taxon>Alphaproteobacteria</taxon>
        <taxon>Hyphomicrobiales</taxon>
        <taxon>Aurantimonadaceae</taxon>
        <taxon>Aureimonas</taxon>
    </lineage>
</organism>
<evidence type="ECO:0000256" key="1">
    <source>
        <dbReference type="ARBA" id="ARBA00007177"/>
    </source>
</evidence>
<dbReference type="Pfam" id="PF01774">
    <property type="entry name" value="UreD"/>
    <property type="match status" value="1"/>
</dbReference>
<comment type="subunit">
    <text evidence="3">UreD, UreF and UreG form a complex that acts as a GTP-hydrolysis-dependent molecular chaperone, activating the urease apoprotein by helping to assemble the nickel containing metallocenter of UreC. The UreE protein probably delivers the nickel.</text>
</comment>
<name>A0A0N7KX21_9HYPH</name>
<dbReference type="GO" id="GO:0016151">
    <property type="term" value="F:nickel cation binding"/>
    <property type="evidence" value="ECO:0007669"/>
    <property type="project" value="UniProtKB-UniRule"/>
</dbReference>
<gene>
    <name evidence="3" type="primary">ureD</name>
</gene>
<keyword evidence="3" id="KW-0996">Nickel insertion</keyword>
<evidence type="ECO:0000313" key="4">
    <source>
        <dbReference type="EMBL" id="BAT25705.1"/>
    </source>
</evidence>
<dbReference type="EMBL" id="LC066370">
    <property type="protein sequence ID" value="BAT25705.1"/>
    <property type="molecule type" value="Genomic_DNA"/>
</dbReference>
<evidence type="ECO:0000256" key="3">
    <source>
        <dbReference type="HAMAP-Rule" id="MF_01384"/>
    </source>
</evidence>
<evidence type="ECO:0000256" key="2">
    <source>
        <dbReference type="ARBA" id="ARBA00023186"/>
    </source>
</evidence>
<dbReference type="AlphaFoldDB" id="A0A0N7KX21"/>
<reference evidence="4" key="1">
    <citation type="journal article" date="2015" name="Proc. Natl. Acad. Sci. U.S.A.">
        <title>Bacterial clade with the ribosomal RNA operon on a small plasmid rather than the chromosome.</title>
        <authorList>
            <person name="Anda M."/>
            <person name="Ohtsubo Y."/>
            <person name="Okubo T."/>
            <person name="Sugawara M."/>
            <person name="Nagata Y."/>
            <person name="Tsuda M."/>
            <person name="Minamisawa K."/>
            <person name="Mitsui H."/>
        </authorList>
    </citation>
    <scope>NUCLEOTIDE SEQUENCE</scope>
    <source>
        <strain evidence="4">DSM 21988</strain>
    </source>
</reference>
<dbReference type="RefSeq" id="WP_082646710.1">
    <property type="nucleotide sequence ID" value="NZ_BBWQ01000001.1"/>
</dbReference>
<dbReference type="PANTHER" id="PTHR33643:SF1">
    <property type="entry name" value="UREASE ACCESSORY PROTEIN D"/>
    <property type="match status" value="1"/>
</dbReference>
<accession>A0A0N7KX21</accession>
<dbReference type="HAMAP" id="MF_01384">
    <property type="entry name" value="UreD"/>
    <property type="match status" value="1"/>
</dbReference>
<keyword evidence="2 3" id="KW-0143">Chaperone</keyword>
<comment type="function">
    <text evidence="3">Required for maturation of urease via the functional incorporation of the urease nickel metallocenter.</text>
</comment>
<protein>
    <recommendedName>
        <fullName evidence="3">Urease accessory protein UreD</fullName>
    </recommendedName>
</protein>
<dbReference type="InterPro" id="IPR002669">
    <property type="entry name" value="UreD"/>
</dbReference>